<dbReference type="PROSITE" id="PS00028">
    <property type="entry name" value="ZINC_FINGER_C2H2_1"/>
    <property type="match status" value="2"/>
</dbReference>
<sequence>MSRRNRAVVDNDDYVPQTDTGSRRNADSQRQLQNDSADQDPLSMLAATCVKLSPPTKKRPPPKRSRAAAATSDIKAEMQQQEASSSGTSAITVESAETGSDQGAVTTSANMLSTTIDQSMMRSFALPNGQQAYFIPISGTTAETLNAVRLATSSASSASSSGVTFSQRQNIVQLPVTSQAQLQTFQLPIHGHAGNKPFACDWTHCQKRFTRSDELQRHRRTHTGEKRFACESCGKKFMRSDHLTKHKRTHGQDVPAGRSVTVNVTNTAEL</sequence>
<dbReference type="GO" id="GO:0005634">
    <property type="term" value="C:nucleus"/>
    <property type="evidence" value="ECO:0007669"/>
    <property type="project" value="UniProtKB-SubCell"/>
</dbReference>
<feature type="compositionally biased region" description="Basic residues" evidence="8">
    <location>
        <begin position="56"/>
        <end position="66"/>
    </location>
</feature>
<feature type="domain" description="C2H2-type" evidence="9">
    <location>
        <begin position="198"/>
        <end position="227"/>
    </location>
</feature>
<evidence type="ECO:0000256" key="4">
    <source>
        <dbReference type="ARBA" id="ARBA00022771"/>
    </source>
</evidence>
<evidence type="ECO:0000256" key="7">
    <source>
        <dbReference type="PROSITE-ProRule" id="PRU00042"/>
    </source>
</evidence>
<dbReference type="WBParaSite" id="PSAMB.scaffold2375size23543.g17586.t1">
    <property type="protein sequence ID" value="PSAMB.scaffold2375size23543.g17586.t1"/>
    <property type="gene ID" value="PSAMB.scaffold2375size23543.g17586"/>
</dbReference>
<dbReference type="InterPro" id="IPR013087">
    <property type="entry name" value="Znf_C2H2_type"/>
</dbReference>
<organism evidence="10 11">
    <name type="scientific">Plectus sambesii</name>
    <dbReference type="NCBI Taxonomy" id="2011161"/>
    <lineage>
        <taxon>Eukaryota</taxon>
        <taxon>Metazoa</taxon>
        <taxon>Ecdysozoa</taxon>
        <taxon>Nematoda</taxon>
        <taxon>Chromadorea</taxon>
        <taxon>Plectida</taxon>
        <taxon>Plectina</taxon>
        <taxon>Plectoidea</taxon>
        <taxon>Plectidae</taxon>
        <taxon>Plectus</taxon>
    </lineage>
</organism>
<evidence type="ECO:0000256" key="3">
    <source>
        <dbReference type="ARBA" id="ARBA00022737"/>
    </source>
</evidence>
<dbReference type="FunFam" id="3.30.160.60:FF:001110">
    <property type="entry name" value="Krueppel factor 13"/>
    <property type="match status" value="1"/>
</dbReference>
<accession>A0A914VS84</accession>
<keyword evidence="10" id="KW-1185">Reference proteome</keyword>
<feature type="region of interest" description="Disordered" evidence="8">
    <location>
        <begin position="1"/>
        <end position="105"/>
    </location>
</feature>
<evidence type="ECO:0000256" key="5">
    <source>
        <dbReference type="ARBA" id="ARBA00022833"/>
    </source>
</evidence>
<evidence type="ECO:0000256" key="2">
    <source>
        <dbReference type="ARBA" id="ARBA00022723"/>
    </source>
</evidence>
<keyword evidence="6" id="KW-0539">Nucleus</keyword>
<evidence type="ECO:0000256" key="6">
    <source>
        <dbReference type="ARBA" id="ARBA00023242"/>
    </source>
</evidence>
<evidence type="ECO:0000313" key="11">
    <source>
        <dbReference type="WBParaSite" id="PSAMB.scaffold2375size23543.g17586.t1"/>
    </source>
</evidence>
<dbReference type="SMART" id="SM00355">
    <property type="entry name" value="ZnF_C2H2"/>
    <property type="match status" value="2"/>
</dbReference>
<evidence type="ECO:0000259" key="9">
    <source>
        <dbReference type="PROSITE" id="PS50157"/>
    </source>
</evidence>
<comment type="subcellular location">
    <subcellularLocation>
        <location evidence="1">Nucleus</location>
    </subcellularLocation>
</comment>
<keyword evidence="3" id="KW-0677">Repeat</keyword>
<dbReference type="Gene3D" id="3.30.160.60">
    <property type="entry name" value="Classic Zinc Finger"/>
    <property type="match status" value="2"/>
</dbReference>
<reference evidence="11" key="1">
    <citation type="submission" date="2022-11" db="UniProtKB">
        <authorList>
            <consortium name="WormBaseParasite"/>
        </authorList>
    </citation>
    <scope>IDENTIFICATION</scope>
</reference>
<dbReference type="GO" id="GO:0000981">
    <property type="term" value="F:DNA-binding transcription factor activity, RNA polymerase II-specific"/>
    <property type="evidence" value="ECO:0007669"/>
    <property type="project" value="TreeGrafter"/>
</dbReference>
<dbReference type="GO" id="GO:0000978">
    <property type="term" value="F:RNA polymerase II cis-regulatory region sequence-specific DNA binding"/>
    <property type="evidence" value="ECO:0007669"/>
    <property type="project" value="TreeGrafter"/>
</dbReference>
<evidence type="ECO:0000256" key="1">
    <source>
        <dbReference type="ARBA" id="ARBA00004123"/>
    </source>
</evidence>
<keyword evidence="4 7" id="KW-0863">Zinc-finger</keyword>
<feature type="domain" description="C2H2-type" evidence="9">
    <location>
        <begin position="228"/>
        <end position="255"/>
    </location>
</feature>
<proteinExistence type="predicted"/>
<feature type="compositionally biased region" description="Polar residues" evidence="8">
    <location>
        <begin position="78"/>
        <end position="105"/>
    </location>
</feature>
<dbReference type="FunFam" id="3.30.160.60:FF:000018">
    <property type="entry name" value="Krueppel-like factor 15"/>
    <property type="match status" value="1"/>
</dbReference>
<dbReference type="Proteomes" id="UP000887566">
    <property type="component" value="Unplaced"/>
</dbReference>
<dbReference type="SUPFAM" id="SSF57667">
    <property type="entry name" value="beta-beta-alpha zinc fingers"/>
    <property type="match status" value="1"/>
</dbReference>
<dbReference type="GO" id="GO:0008270">
    <property type="term" value="F:zinc ion binding"/>
    <property type="evidence" value="ECO:0007669"/>
    <property type="project" value="UniProtKB-KW"/>
</dbReference>
<dbReference type="Pfam" id="PF00096">
    <property type="entry name" value="zf-C2H2"/>
    <property type="match status" value="2"/>
</dbReference>
<protein>
    <submittedName>
        <fullName evidence="11">C2H2-type domain-containing protein</fullName>
    </submittedName>
</protein>
<dbReference type="PROSITE" id="PS50157">
    <property type="entry name" value="ZINC_FINGER_C2H2_2"/>
    <property type="match status" value="2"/>
</dbReference>
<name>A0A914VS84_9BILA</name>
<keyword evidence="2" id="KW-0479">Metal-binding</keyword>
<dbReference type="PANTHER" id="PTHR23235:SF165">
    <property type="entry name" value="TRANSCRIPTION FACTOR BTD"/>
    <property type="match status" value="1"/>
</dbReference>
<keyword evidence="5" id="KW-0862">Zinc</keyword>
<evidence type="ECO:0000256" key="8">
    <source>
        <dbReference type="SAM" id="MobiDB-lite"/>
    </source>
</evidence>
<dbReference type="AlphaFoldDB" id="A0A914VS84"/>
<evidence type="ECO:0000313" key="10">
    <source>
        <dbReference type="Proteomes" id="UP000887566"/>
    </source>
</evidence>
<dbReference type="PANTHER" id="PTHR23235">
    <property type="entry name" value="KRUEPPEL-LIKE TRANSCRIPTION FACTOR"/>
    <property type="match status" value="1"/>
</dbReference>
<dbReference type="InterPro" id="IPR036236">
    <property type="entry name" value="Znf_C2H2_sf"/>
</dbReference>